<evidence type="ECO:0000256" key="1">
    <source>
        <dbReference type="ARBA" id="ARBA00006499"/>
    </source>
</evidence>
<dbReference type="Proteomes" id="UP001575105">
    <property type="component" value="Unassembled WGS sequence"/>
</dbReference>
<evidence type="ECO:0000256" key="2">
    <source>
        <dbReference type="ARBA" id="ARBA00022801"/>
    </source>
</evidence>
<dbReference type="PANTHER" id="PTHR10655:SF17">
    <property type="entry name" value="LYSOPHOSPHOLIPASE-LIKE PROTEIN 1"/>
    <property type="match status" value="1"/>
</dbReference>
<comment type="similarity">
    <text evidence="1">Belongs to the AB hydrolase superfamily. AB hydrolase 2 family.</text>
</comment>
<name>A0ABV4UA83_9BACT</name>
<dbReference type="PANTHER" id="PTHR10655">
    <property type="entry name" value="LYSOPHOSPHOLIPASE-RELATED"/>
    <property type="match status" value="1"/>
</dbReference>
<keyword evidence="2 4" id="KW-0378">Hydrolase</keyword>
<dbReference type="RefSeq" id="WP_425346667.1">
    <property type="nucleotide sequence ID" value="NZ_JBGUBD010000011.1"/>
</dbReference>
<accession>A0ABV4UA83</accession>
<gene>
    <name evidence="4" type="ORF">ACERK3_15765</name>
</gene>
<dbReference type="Gene3D" id="3.40.50.1820">
    <property type="entry name" value="alpha/beta hydrolase"/>
    <property type="match status" value="1"/>
</dbReference>
<evidence type="ECO:0000313" key="4">
    <source>
        <dbReference type="EMBL" id="MFA9479744.1"/>
    </source>
</evidence>
<evidence type="ECO:0000259" key="3">
    <source>
        <dbReference type="Pfam" id="PF02230"/>
    </source>
</evidence>
<protein>
    <submittedName>
        <fullName evidence="4">Alpha/beta hydrolase</fullName>
    </submittedName>
</protein>
<dbReference type="InterPro" id="IPR003140">
    <property type="entry name" value="PLipase/COase/thioEstase"/>
</dbReference>
<feature type="domain" description="Phospholipase/carboxylesterase/thioesterase" evidence="3">
    <location>
        <begin position="25"/>
        <end position="212"/>
    </location>
</feature>
<evidence type="ECO:0000313" key="5">
    <source>
        <dbReference type="Proteomes" id="UP001575105"/>
    </source>
</evidence>
<dbReference type="SUPFAM" id="SSF53474">
    <property type="entry name" value="alpha/beta-Hydrolases"/>
    <property type="match status" value="1"/>
</dbReference>
<dbReference type="Pfam" id="PF02230">
    <property type="entry name" value="Abhydrolase_2"/>
    <property type="match status" value="1"/>
</dbReference>
<proteinExistence type="inferred from homology"/>
<dbReference type="InterPro" id="IPR029058">
    <property type="entry name" value="AB_hydrolase_fold"/>
</dbReference>
<dbReference type="GO" id="GO:0016787">
    <property type="term" value="F:hydrolase activity"/>
    <property type="evidence" value="ECO:0007669"/>
    <property type="project" value="UniProtKB-KW"/>
</dbReference>
<organism evidence="4 5">
    <name type="scientific">Natronomicrosphaera hydrolytica</name>
    <dbReference type="NCBI Taxonomy" id="3242702"/>
    <lineage>
        <taxon>Bacteria</taxon>
        <taxon>Pseudomonadati</taxon>
        <taxon>Planctomycetota</taxon>
        <taxon>Phycisphaerae</taxon>
        <taxon>Phycisphaerales</taxon>
        <taxon>Phycisphaeraceae</taxon>
        <taxon>Natronomicrosphaera</taxon>
    </lineage>
</organism>
<keyword evidence="5" id="KW-1185">Reference proteome</keyword>
<comment type="caution">
    <text evidence="4">The sequence shown here is derived from an EMBL/GenBank/DDBJ whole genome shotgun (WGS) entry which is preliminary data.</text>
</comment>
<dbReference type="EMBL" id="JBGUBD010000011">
    <property type="protein sequence ID" value="MFA9479744.1"/>
    <property type="molecule type" value="Genomic_DNA"/>
</dbReference>
<dbReference type="InterPro" id="IPR050565">
    <property type="entry name" value="LYPA1-2/EST-like"/>
</dbReference>
<sequence>MSDFTHPPIGLHQGQPIRHTGVPLEQAAAAMVMLHGRGGTAESILELARMFDQPRFAYLAPQAAGNTWYPHSFLVPWQRNEPNVSSALQAVADVVAQIEAGGLPRKRIMLLGFSQGACLAAEFAARHAARYGGIAILTGGLIGEQIDPAAYHGSFNGTPTFLASGDPDPHVPWSRVEEAAETYRTLGADVTTRRYAGRPHTVSQDESEHVQGMMAALLEGDG</sequence>
<reference evidence="4 5" key="1">
    <citation type="submission" date="2024-08" db="EMBL/GenBank/DDBJ databases">
        <title>Whole-genome sequencing of halo(alkali)philic microorganisms from hypersaline lakes.</title>
        <authorList>
            <person name="Sorokin D.Y."/>
            <person name="Merkel A.Y."/>
            <person name="Messina E."/>
            <person name="Yakimov M."/>
        </authorList>
    </citation>
    <scope>NUCLEOTIDE SEQUENCE [LARGE SCALE GENOMIC DNA]</scope>
    <source>
        <strain evidence="4 5">AB-hyl4</strain>
    </source>
</reference>